<dbReference type="SUPFAM" id="SSF100950">
    <property type="entry name" value="NagB/RpiA/CoA transferase-like"/>
    <property type="match status" value="1"/>
</dbReference>
<gene>
    <name evidence="1" type="ORF">GCM10019016_070570</name>
</gene>
<dbReference type="PANTHER" id="PTHR42892:SF1">
    <property type="entry name" value="GLUCOSAMINE-6-PHOSPHATE ISOMERASE"/>
    <property type="match status" value="1"/>
</dbReference>
<organism evidence="1 2">
    <name type="scientific">Streptomyces prasinosporus</name>
    <dbReference type="NCBI Taxonomy" id="68256"/>
    <lineage>
        <taxon>Bacteria</taxon>
        <taxon>Bacillati</taxon>
        <taxon>Actinomycetota</taxon>
        <taxon>Actinomycetes</taxon>
        <taxon>Kitasatosporales</taxon>
        <taxon>Streptomycetaceae</taxon>
        <taxon>Streptomyces</taxon>
        <taxon>Streptomyces albogriseolus group</taxon>
    </lineage>
</organism>
<accession>A0ABP6TXV9</accession>
<proteinExistence type="predicted"/>
<dbReference type="PANTHER" id="PTHR42892">
    <property type="entry name" value="GLUCOSAMINE-6-PHOSPHATE DEAMINASE-LIKE PROTEIN BT_0258-RELATED"/>
    <property type="match status" value="1"/>
</dbReference>
<evidence type="ECO:0000313" key="1">
    <source>
        <dbReference type="EMBL" id="GAA3499952.1"/>
    </source>
</evidence>
<protein>
    <recommendedName>
        <fullName evidence="3">Glucosamine/galactosamine-6-phosphate isomerase domain-containing protein</fullName>
    </recommendedName>
</protein>
<reference evidence="2" key="1">
    <citation type="journal article" date="2019" name="Int. J. Syst. Evol. Microbiol.">
        <title>The Global Catalogue of Microorganisms (GCM) 10K type strain sequencing project: providing services to taxonomists for standard genome sequencing and annotation.</title>
        <authorList>
            <consortium name="The Broad Institute Genomics Platform"/>
            <consortium name="The Broad Institute Genome Sequencing Center for Infectious Disease"/>
            <person name="Wu L."/>
            <person name="Ma J."/>
        </authorList>
    </citation>
    <scope>NUCLEOTIDE SEQUENCE [LARGE SCALE GENOMIC DNA]</scope>
    <source>
        <strain evidence="2">JCM 4816</strain>
    </source>
</reference>
<dbReference type="Gene3D" id="3.40.50.1360">
    <property type="match status" value="1"/>
</dbReference>
<dbReference type="InterPro" id="IPR037171">
    <property type="entry name" value="NagB/RpiA_transferase-like"/>
</dbReference>
<dbReference type="RefSeq" id="WP_345580622.1">
    <property type="nucleotide sequence ID" value="NZ_BAAAXF010000048.1"/>
</dbReference>
<keyword evidence="2" id="KW-1185">Reference proteome</keyword>
<dbReference type="InterPro" id="IPR052960">
    <property type="entry name" value="GlcN6P_deaminase-like"/>
</dbReference>
<dbReference type="EMBL" id="BAAAXF010000048">
    <property type="protein sequence ID" value="GAA3499952.1"/>
    <property type="molecule type" value="Genomic_DNA"/>
</dbReference>
<sequence>MDRVVLSSGDEVGEAVAEKIAKGIEQARLSGDRYVLGCPAGRTARSTYAALARRIACERIPVDHLVLVMMDAYVVAGEGGFRLAGDGEGYGCRQFAQEEIVAPIDAAAPVGVKMAADCVWLPDPGDPGEFDERIASVGGVDLFLLASGSTDGHVGFNPPGTGRGSTTRVVRLAESTRRDNLRTYPRFSSVEDVPEYGVTVGISTIADHSRSAVMMTLGAEKSTTFRRLSTGGAYDPDWPASVIRECRRASLYADRDAARTTTPR</sequence>
<evidence type="ECO:0008006" key="3">
    <source>
        <dbReference type="Google" id="ProtNLM"/>
    </source>
</evidence>
<name>A0ABP6TXV9_9ACTN</name>
<comment type="caution">
    <text evidence="1">The sequence shown here is derived from an EMBL/GenBank/DDBJ whole genome shotgun (WGS) entry which is preliminary data.</text>
</comment>
<evidence type="ECO:0000313" key="2">
    <source>
        <dbReference type="Proteomes" id="UP001501455"/>
    </source>
</evidence>
<dbReference type="Proteomes" id="UP001501455">
    <property type="component" value="Unassembled WGS sequence"/>
</dbReference>